<reference evidence="2 3" key="1">
    <citation type="journal article" date="2011" name="J. Proteome Res.">
        <title>ODV-associated proteins of the Pieris rapae granulovirus.</title>
        <authorList>
            <person name="Wang X.F."/>
            <person name="Zhang B.Q."/>
            <person name="Xu H.J."/>
            <person name="Cui Y.J."/>
            <person name="Xu Y.P."/>
            <person name="Zhang M.J."/>
            <person name="Han Y.S."/>
            <person name="Lee Y.S."/>
            <person name="Bao Y.Y."/>
            <person name="Zhang C.X."/>
        </authorList>
    </citation>
    <scope>NUCLEOTIDE SEQUENCE [LARGE SCALE GENOMIC DNA]</scope>
    <source>
        <strain evidence="2">Wuhan</strain>
    </source>
</reference>
<protein>
    <submittedName>
        <fullName evidence="2">TLP20</fullName>
    </submittedName>
</protein>
<dbReference type="Pfam" id="PF06088">
    <property type="entry name" value="TLP-20"/>
    <property type="match status" value="1"/>
</dbReference>
<evidence type="ECO:0000313" key="2">
    <source>
        <dbReference type="EMBL" id="ACZ63572.1"/>
    </source>
</evidence>
<name>D2J4Q3_9BBAC</name>
<evidence type="ECO:0000256" key="1">
    <source>
        <dbReference type="SAM" id="MobiDB-lite"/>
    </source>
</evidence>
<feature type="region of interest" description="Disordered" evidence="1">
    <location>
        <begin position="160"/>
        <end position="182"/>
    </location>
</feature>
<keyword evidence="3" id="KW-1185">Reference proteome</keyword>
<dbReference type="SUPFAM" id="SSF51289">
    <property type="entry name" value="Tlp20, baculovirus telokin-like protein"/>
    <property type="match status" value="1"/>
</dbReference>
<accession>D2J4Q3</accession>
<reference evidence="2 3" key="2">
    <citation type="journal article" date="2012" name="J. Virol.">
        <title>The Genome of Pieris rapae Granulovirus.</title>
        <authorList>
            <person name="Zhang B.Q."/>
            <person name="Cheng R.L."/>
            <person name="Wang X.F."/>
            <person name="Zhang C.X."/>
        </authorList>
    </citation>
    <scope>NUCLEOTIDE SEQUENCE [LARGE SCALE GENOMIC DNA]</scope>
    <source>
        <strain evidence="2">Wuhan</strain>
    </source>
</reference>
<dbReference type="GeneID" id="11107093"/>
<dbReference type="InterPro" id="IPR036731">
    <property type="entry name" value="Tlp20_sf"/>
</dbReference>
<evidence type="ECO:0000313" key="3">
    <source>
        <dbReference type="Proteomes" id="UP000202544"/>
    </source>
</evidence>
<sequence>MISNTAETDSIVVYCEIKHDLCFFKTSNEYKLEKSGIPAYKLIIENYKNNDNNLWSEVVVTNEKYIVIVNEVDKGGLVGLLIAFDNNISFEKEQVVFLRKNKNQSLFLAQNTVQPVDYRAIKTNNNSDNDYQTFTPNNDYQISAPNNLLDKELCEVPEFKPTAGSSKTSPFDKYYVESNRKQ</sequence>
<dbReference type="EMBL" id="GQ884143">
    <property type="protein sequence ID" value="ACZ63572.1"/>
    <property type="molecule type" value="Genomic_DNA"/>
</dbReference>
<dbReference type="Proteomes" id="UP000202544">
    <property type="component" value="Segment"/>
</dbReference>
<dbReference type="Gene3D" id="2.70.40.20">
    <property type="entry name" value="Baculovirus telokin-like protein 20"/>
    <property type="match status" value="1"/>
</dbReference>
<organism evidence="2 3">
    <name type="scientific">Pieris rapae granulovirus Wuhan</name>
    <dbReference type="NCBI Taxonomy" id="2848030"/>
    <lineage>
        <taxon>Viruses</taxon>
        <taxon>Viruses incertae sedis</taxon>
        <taxon>Naldaviricetes</taxon>
        <taxon>Lefavirales</taxon>
        <taxon>Baculoviridae</taxon>
        <taxon>Betabaculovirus</taxon>
        <taxon>Betabaculovirus arrapae</taxon>
    </lineage>
</organism>
<dbReference type="KEGG" id="vg:11107093"/>
<dbReference type="InterPro" id="IPR009092">
    <property type="entry name" value="Telokin-like_Tlp20_baculovir"/>
</dbReference>
<dbReference type="OrthoDB" id="28580at10239"/>
<dbReference type="RefSeq" id="YP_003429410.1">
    <property type="nucleotide sequence ID" value="NC_013797.1"/>
</dbReference>
<proteinExistence type="predicted"/>